<comment type="similarity">
    <text evidence="2">Belongs to the EspG family.</text>
</comment>
<evidence type="ECO:0000313" key="6">
    <source>
        <dbReference type="Proteomes" id="UP000186040"/>
    </source>
</evidence>
<dbReference type="AlphaFoldDB" id="A0A1Q9LEM7"/>
<accession>A0A1Q9LEM7</accession>
<sequence length="262" mass="28277">MATALFAELQGPPALRVSALELDVLCDHLGIEVPLVLRVPSPGRTDRERRDLVDRAWASLGERGLGRPVDLDARLERLLRLLVRPDREVDGRLWHGAEVRVLAAATGPDAVLATLTDDGLTLVEADATGLPRQLVGALPPLGPGPGRSVTLPSSVFEDAAAVPAAQFPQALRERGVRADDATALGEMISEVVGHGRIGVAVRDRWGKRHRAPRVVSYFDTPQGRYLQTRLPSPDGSQWTTVSPATAMALQHQVSRLLGSYRD</sequence>
<dbReference type="STRING" id="1193682.BJP25_28025"/>
<reference evidence="5 6" key="1">
    <citation type="submission" date="2016-10" db="EMBL/GenBank/DDBJ databases">
        <title>The Draft Genome Sequence of Actinokineospora bangkokensis 44EHWT reveals the biosynthetic pathway of antifungal compounds Thailandins with unusual extender unit butylmalonyl-CoA.</title>
        <authorList>
            <person name="Greule A."/>
            <person name="Intra B."/>
            <person name="Flemming S."/>
            <person name="Rommel M.G."/>
            <person name="Panbangred W."/>
            <person name="Bechthold A."/>
        </authorList>
    </citation>
    <scope>NUCLEOTIDE SEQUENCE [LARGE SCALE GENOMIC DNA]</scope>
    <source>
        <strain evidence="5 6">44EHW</strain>
    </source>
</reference>
<evidence type="ECO:0000313" key="5">
    <source>
        <dbReference type="EMBL" id="OLR90486.1"/>
    </source>
</evidence>
<evidence type="ECO:0008006" key="7">
    <source>
        <dbReference type="Google" id="ProtNLM"/>
    </source>
</evidence>
<dbReference type="InterPro" id="IPR025734">
    <property type="entry name" value="EspG"/>
</dbReference>
<dbReference type="EMBL" id="MKQR01000026">
    <property type="protein sequence ID" value="OLR90486.1"/>
    <property type="molecule type" value="Genomic_DNA"/>
</dbReference>
<keyword evidence="6" id="KW-1185">Reference proteome</keyword>
<comment type="caution">
    <text evidence="5">The sequence shown here is derived from an EMBL/GenBank/DDBJ whole genome shotgun (WGS) entry which is preliminary data.</text>
</comment>
<evidence type="ECO:0000256" key="4">
    <source>
        <dbReference type="ARBA" id="ARBA00023186"/>
    </source>
</evidence>
<dbReference type="Pfam" id="PF14011">
    <property type="entry name" value="ESX-1_EspG"/>
    <property type="match status" value="1"/>
</dbReference>
<keyword evidence="3" id="KW-0963">Cytoplasm</keyword>
<proteinExistence type="inferred from homology"/>
<gene>
    <name evidence="5" type="ORF">BJP25_28025</name>
</gene>
<comment type="subcellular location">
    <subcellularLocation>
        <location evidence="1">Cytoplasm</location>
    </subcellularLocation>
</comment>
<protein>
    <recommendedName>
        <fullName evidence="7">ESX secretion-associated protein EspG</fullName>
    </recommendedName>
</protein>
<organism evidence="5 6">
    <name type="scientific">Actinokineospora bangkokensis</name>
    <dbReference type="NCBI Taxonomy" id="1193682"/>
    <lineage>
        <taxon>Bacteria</taxon>
        <taxon>Bacillati</taxon>
        <taxon>Actinomycetota</taxon>
        <taxon>Actinomycetes</taxon>
        <taxon>Pseudonocardiales</taxon>
        <taxon>Pseudonocardiaceae</taxon>
        <taxon>Actinokineospora</taxon>
    </lineage>
</organism>
<dbReference type="RefSeq" id="WP_075977161.1">
    <property type="nucleotide sequence ID" value="NZ_MKQR01000026.1"/>
</dbReference>
<evidence type="ECO:0000256" key="2">
    <source>
        <dbReference type="ARBA" id="ARBA00006411"/>
    </source>
</evidence>
<name>A0A1Q9LEM7_9PSEU</name>
<evidence type="ECO:0000256" key="3">
    <source>
        <dbReference type="ARBA" id="ARBA00022490"/>
    </source>
</evidence>
<keyword evidence="4" id="KW-0143">Chaperone</keyword>
<evidence type="ECO:0000256" key="1">
    <source>
        <dbReference type="ARBA" id="ARBA00004496"/>
    </source>
</evidence>
<dbReference type="Proteomes" id="UP000186040">
    <property type="component" value="Unassembled WGS sequence"/>
</dbReference>